<evidence type="ECO:0000256" key="6">
    <source>
        <dbReference type="ARBA" id="ARBA00042810"/>
    </source>
</evidence>
<dbReference type="InterPro" id="IPR001525">
    <property type="entry name" value="C5_MeTfrase"/>
</dbReference>
<accession>A0A0C9XBU4</accession>
<dbReference type="Gene3D" id="3.40.50.150">
    <property type="entry name" value="Vaccinia Virus protein VP39"/>
    <property type="match status" value="1"/>
</dbReference>
<evidence type="ECO:0000256" key="1">
    <source>
        <dbReference type="ARBA" id="ARBA00022603"/>
    </source>
</evidence>
<evidence type="ECO:0000313" key="9">
    <source>
        <dbReference type="Proteomes" id="UP000054477"/>
    </source>
</evidence>
<evidence type="ECO:0000256" key="3">
    <source>
        <dbReference type="ARBA" id="ARBA00022691"/>
    </source>
</evidence>
<name>A0A0C9XBU4_9AGAR</name>
<reference evidence="9" key="2">
    <citation type="submission" date="2015-01" db="EMBL/GenBank/DDBJ databases">
        <title>Evolutionary Origins and Diversification of the Mycorrhizal Mutualists.</title>
        <authorList>
            <consortium name="DOE Joint Genome Institute"/>
            <consortium name="Mycorrhizal Genomics Consortium"/>
            <person name="Kohler A."/>
            <person name="Kuo A."/>
            <person name="Nagy L.G."/>
            <person name="Floudas D."/>
            <person name="Copeland A."/>
            <person name="Barry K.W."/>
            <person name="Cichocki N."/>
            <person name="Veneault-Fourrey C."/>
            <person name="LaButti K."/>
            <person name="Lindquist E.A."/>
            <person name="Lipzen A."/>
            <person name="Lundell T."/>
            <person name="Morin E."/>
            <person name="Murat C."/>
            <person name="Riley R."/>
            <person name="Ohm R."/>
            <person name="Sun H."/>
            <person name="Tunlid A."/>
            <person name="Henrissat B."/>
            <person name="Grigoriev I.V."/>
            <person name="Hibbett D.S."/>
            <person name="Martin F."/>
        </authorList>
    </citation>
    <scope>NUCLEOTIDE SEQUENCE [LARGE SCALE GENOMIC DNA]</scope>
    <source>
        <strain evidence="9">LaAM-08-1</strain>
    </source>
</reference>
<dbReference type="Proteomes" id="UP000054477">
    <property type="component" value="Unassembled WGS sequence"/>
</dbReference>
<dbReference type="EC" id="2.1.1.204" evidence="4"/>
<evidence type="ECO:0000256" key="7">
    <source>
        <dbReference type="PROSITE-ProRule" id="PRU01016"/>
    </source>
</evidence>
<organism evidence="8 9">
    <name type="scientific">Laccaria amethystina LaAM-08-1</name>
    <dbReference type="NCBI Taxonomy" id="1095629"/>
    <lineage>
        <taxon>Eukaryota</taxon>
        <taxon>Fungi</taxon>
        <taxon>Dikarya</taxon>
        <taxon>Basidiomycota</taxon>
        <taxon>Agaricomycotina</taxon>
        <taxon>Agaricomycetes</taxon>
        <taxon>Agaricomycetidae</taxon>
        <taxon>Agaricales</taxon>
        <taxon>Agaricineae</taxon>
        <taxon>Hydnangiaceae</taxon>
        <taxon>Laccaria</taxon>
    </lineage>
</organism>
<dbReference type="PRINTS" id="PR00105">
    <property type="entry name" value="C5METTRFRASE"/>
</dbReference>
<proteinExistence type="inferred from homology"/>
<evidence type="ECO:0000256" key="2">
    <source>
        <dbReference type="ARBA" id="ARBA00022679"/>
    </source>
</evidence>
<dbReference type="PANTHER" id="PTHR46098">
    <property type="entry name" value="TRNA (CYTOSINE(38)-C(5))-METHYLTRANSFERASE"/>
    <property type="match status" value="1"/>
</dbReference>
<dbReference type="Gene3D" id="3.90.120.10">
    <property type="entry name" value="DNA Methylase, subunit A, domain 2"/>
    <property type="match status" value="1"/>
</dbReference>
<dbReference type="SUPFAM" id="SSF53335">
    <property type="entry name" value="S-adenosyl-L-methionine-dependent methyltransferases"/>
    <property type="match status" value="1"/>
</dbReference>
<dbReference type="OrthoDB" id="414133at2759"/>
<evidence type="ECO:0000256" key="4">
    <source>
        <dbReference type="ARBA" id="ARBA00039081"/>
    </source>
</evidence>
<keyword evidence="2 7" id="KW-0808">Transferase</keyword>
<evidence type="ECO:0000313" key="8">
    <source>
        <dbReference type="EMBL" id="KIK02341.1"/>
    </source>
</evidence>
<gene>
    <name evidence="8" type="ORF">K443DRAFT_97071</name>
</gene>
<feature type="active site" evidence="7">
    <location>
        <position position="77"/>
    </location>
</feature>
<dbReference type="GO" id="GO:0032259">
    <property type="term" value="P:methylation"/>
    <property type="evidence" value="ECO:0007669"/>
    <property type="project" value="UniProtKB-KW"/>
</dbReference>
<dbReference type="PROSITE" id="PS51679">
    <property type="entry name" value="SAM_MT_C5"/>
    <property type="match status" value="1"/>
</dbReference>
<dbReference type="InterPro" id="IPR050750">
    <property type="entry name" value="C5-MTase"/>
</dbReference>
<dbReference type="GO" id="GO:0008168">
    <property type="term" value="F:methyltransferase activity"/>
    <property type="evidence" value="ECO:0007669"/>
    <property type="project" value="UniProtKB-KW"/>
</dbReference>
<dbReference type="STRING" id="1095629.A0A0C9XBU4"/>
<dbReference type="InterPro" id="IPR029063">
    <property type="entry name" value="SAM-dependent_MTases_sf"/>
</dbReference>
<protein>
    <recommendedName>
        <fullName evidence="5">tRNA (cytosine(38)-C(5))-methyltransferase</fullName>
        <ecNumber evidence="4">2.1.1.204</ecNumber>
    </recommendedName>
    <alternativeName>
        <fullName evidence="6">DNA (cytosine-5)-methyltransferase-like protein 2</fullName>
    </alternativeName>
</protein>
<dbReference type="PANTHER" id="PTHR46098:SF1">
    <property type="entry name" value="TRNA (CYTOSINE(38)-C(5))-METHYLTRANSFERASE"/>
    <property type="match status" value="1"/>
</dbReference>
<dbReference type="Pfam" id="PF00145">
    <property type="entry name" value="DNA_methylase"/>
    <property type="match status" value="1"/>
</dbReference>
<dbReference type="AlphaFoldDB" id="A0A0C9XBU4"/>
<dbReference type="EMBL" id="KN838594">
    <property type="protein sequence ID" value="KIK02341.1"/>
    <property type="molecule type" value="Genomic_DNA"/>
</dbReference>
<comment type="similarity">
    <text evidence="7">Belongs to the class I-like SAM-binding methyltransferase superfamily. C5-methyltransferase family.</text>
</comment>
<evidence type="ECO:0000256" key="5">
    <source>
        <dbReference type="ARBA" id="ARBA00039681"/>
    </source>
</evidence>
<keyword evidence="9" id="KW-1185">Reference proteome</keyword>
<dbReference type="PROSITE" id="PS00095">
    <property type="entry name" value="C5_MTASE_2"/>
    <property type="match status" value="1"/>
</dbReference>
<sequence>MTVRALEFYCGIGGLHFALSRSSLGGTVVRAFDWDQSACRVYKANHSNVVTNVDISTLAAADLAAFKADLWLLSPACQPYTILNPKAKDSSDPRAQSFLHLIQDVLPELESTNQHPQRLLVENVAGFETSATRQILVSILHSLGYSTLELLLTPLQFGIPNSRLRYYLLAKKASLSFPHVDPRKSDKLGRCIPGRVDWLDLRLDPDAIDHGSPTNSVVYDLRRYLDRGYDPREVLVPDKVLKKWGRLFDIVLPSSRRTCCFTRGYTQLVERSGSVLQKNEILDVQPEAVKILHPLGLRYFSPEELLRLFDFNPCDPLAVPAFHWPDDISTKTRYRLIGNSVNIRVIQELIEYLFED</sequence>
<dbReference type="HOGENOM" id="CLU_049101_0_0_1"/>
<keyword evidence="3 7" id="KW-0949">S-adenosyl-L-methionine</keyword>
<keyword evidence="1 7" id="KW-0489">Methyltransferase</keyword>
<reference evidence="8 9" key="1">
    <citation type="submission" date="2014-04" db="EMBL/GenBank/DDBJ databases">
        <authorList>
            <consortium name="DOE Joint Genome Institute"/>
            <person name="Kuo A."/>
            <person name="Kohler A."/>
            <person name="Nagy L.G."/>
            <person name="Floudas D."/>
            <person name="Copeland A."/>
            <person name="Barry K.W."/>
            <person name="Cichocki N."/>
            <person name="Veneault-Fourrey C."/>
            <person name="LaButti K."/>
            <person name="Lindquist E.A."/>
            <person name="Lipzen A."/>
            <person name="Lundell T."/>
            <person name="Morin E."/>
            <person name="Murat C."/>
            <person name="Sun H."/>
            <person name="Tunlid A."/>
            <person name="Henrissat B."/>
            <person name="Grigoriev I.V."/>
            <person name="Hibbett D.S."/>
            <person name="Martin F."/>
            <person name="Nordberg H.P."/>
            <person name="Cantor M.N."/>
            <person name="Hua S.X."/>
        </authorList>
    </citation>
    <scope>NUCLEOTIDE SEQUENCE [LARGE SCALE GENOMIC DNA]</scope>
    <source>
        <strain evidence="8 9">LaAM-08-1</strain>
    </source>
</reference>
<dbReference type="InterPro" id="IPR031303">
    <property type="entry name" value="C5_meth_CS"/>
</dbReference>